<dbReference type="Proteomes" id="UP001497382">
    <property type="component" value="Unassembled WGS sequence"/>
</dbReference>
<name>A0AAV1Z773_9ARAC</name>
<dbReference type="AlphaFoldDB" id="A0AAV1Z773"/>
<gene>
    <name evidence="1" type="ORF">LARSCL_LOCUS2945</name>
</gene>
<keyword evidence="2" id="KW-1185">Reference proteome</keyword>
<evidence type="ECO:0000313" key="1">
    <source>
        <dbReference type="EMBL" id="CAL1266154.1"/>
    </source>
</evidence>
<evidence type="ECO:0000313" key="2">
    <source>
        <dbReference type="Proteomes" id="UP001497382"/>
    </source>
</evidence>
<protein>
    <submittedName>
        <fullName evidence="1">Uncharacterized protein</fullName>
    </submittedName>
</protein>
<dbReference type="EMBL" id="CAXIEN010000022">
    <property type="protein sequence ID" value="CAL1266154.1"/>
    <property type="molecule type" value="Genomic_DNA"/>
</dbReference>
<comment type="caution">
    <text evidence="1">The sequence shown here is derived from an EMBL/GenBank/DDBJ whole genome shotgun (WGS) entry which is preliminary data.</text>
</comment>
<accession>A0AAV1Z773</accession>
<sequence>MEIGPPTTLRLFSFYLSPSPAGSSRWNSPFRQNRLLRDDEHLICVSECKTSVEIVTDYHGQETEKVPNPVG</sequence>
<proteinExistence type="predicted"/>
<reference evidence="1 2" key="1">
    <citation type="submission" date="2024-04" db="EMBL/GenBank/DDBJ databases">
        <authorList>
            <person name="Rising A."/>
            <person name="Reimegard J."/>
            <person name="Sonavane S."/>
            <person name="Akerstrom W."/>
            <person name="Nylinder S."/>
            <person name="Hedman E."/>
            <person name="Kallberg Y."/>
        </authorList>
    </citation>
    <scope>NUCLEOTIDE SEQUENCE [LARGE SCALE GENOMIC DNA]</scope>
</reference>
<organism evidence="1 2">
    <name type="scientific">Larinioides sclopetarius</name>
    <dbReference type="NCBI Taxonomy" id="280406"/>
    <lineage>
        <taxon>Eukaryota</taxon>
        <taxon>Metazoa</taxon>
        <taxon>Ecdysozoa</taxon>
        <taxon>Arthropoda</taxon>
        <taxon>Chelicerata</taxon>
        <taxon>Arachnida</taxon>
        <taxon>Araneae</taxon>
        <taxon>Araneomorphae</taxon>
        <taxon>Entelegynae</taxon>
        <taxon>Araneoidea</taxon>
        <taxon>Araneidae</taxon>
        <taxon>Larinioides</taxon>
    </lineage>
</organism>